<organism evidence="4 5">
    <name type="scientific">Acer yangbiense</name>
    <dbReference type="NCBI Taxonomy" id="1000413"/>
    <lineage>
        <taxon>Eukaryota</taxon>
        <taxon>Viridiplantae</taxon>
        <taxon>Streptophyta</taxon>
        <taxon>Embryophyta</taxon>
        <taxon>Tracheophyta</taxon>
        <taxon>Spermatophyta</taxon>
        <taxon>Magnoliopsida</taxon>
        <taxon>eudicotyledons</taxon>
        <taxon>Gunneridae</taxon>
        <taxon>Pentapetalae</taxon>
        <taxon>rosids</taxon>
        <taxon>malvids</taxon>
        <taxon>Sapindales</taxon>
        <taxon>Sapindaceae</taxon>
        <taxon>Hippocastanoideae</taxon>
        <taxon>Acereae</taxon>
        <taxon>Acer</taxon>
    </lineage>
</organism>
<dbReference type="EMBL" id="VAHF01000005">
    <property type="protein sequence ID" value="TXG62321.1"/>
    <property type="molecule type" value="Genomic_DNA"/>
</dbReference>
<reference evidence="5" key="1">
    <citation type="journal article" date="2019" name="Gigascience">
        <title>De novo genome assembly of the endangered Acer yangbiense, a plant species with extremely small populations endemic to Yunnan Province, China.</title>
        <authorList>
            <person name="Yang J."/>
            <person name="Wariss H.M."/>
            <person name="Tao L."/>
            <person name="Zhang R."/>
            <person name="Yun Q."/>
            <person name="Hollingsworth P."/>
            <person name="Dao Z."/>
            <person name="Luo G."/>
            <person name="Guo H."/>
            <person name="Ma Y."/>
            <person name="Sun W."/>
        </authorList>
    </citation>
    <scope>NUCLEOTIDE SEQUENCE [LARGE SCALE GENOMIC DNA]</scope>
    <source>
        <strain evidence="5">cv. Malutang</strain>
    </source>
</reference>
<dbReference type="InterPro" id="IPR033121">
    <property type="entry name" value="PEPTIDASE_A1"/>
</dbReference>
<dbReference type="SUPFAM" id="SSF50630">
    <property type="entry name" value="Acid proteases"/>
    <property type="match status" value="1"/>
</dbReference>
<dbReference type="PROSITE" id="PS51767">
    <property type="entry name" value="PEPTIDASE_A1"/>
    <property type="match status" value="1"/>
</dbReference>
<dbReference type="InterPro" id="IPR021109">
    <property type="entry name" value="Peptidase_aspartic_dom_sf"/>
</dbReference>
<feature type="domain" description="Peptidase A1" evidence="3">
    <location>
        <begin position="395"/>
        <end position="733"/>
    </location>
</feature>
<comment type="caution">
    <text evidence="4">The sequence shown here is derived from an EMBL/GenBank/DDBJ whole genome shotgun (WGS) entry which is preliminary data.</text>
</comment>
<gene>
    <name evidence="4" type="ORF">EZV62_013684</name>
</gene>
<accession>A0A5C7HYZ5</accession>
<keyword evidence="5" id="KW-1185">Reference proteome</keyword>
<dbReference type="PANTHER" id="PTHR12136">
    <property type="entry name" value="ENHANCED DISEASE RESISTANCE-RELATED"/>
    <property type="match status" value="1"/>
</dbReference>
<evidence type="ECO:0000256" key="1">
    <source>
        <dbReference type="ARBA" id="ARBA00007447"/>
    </source>
</evidence>
<dbReference type="InterPro" id="IPR032861">
    <property type="entry name" value="TAXi_N"/>
</dbReference>
<feature type="region of interest" description="Disordered" evidence="2">
    <location>
        <begin position="359"/>
        <end position="386"/>
    </location>
</feature>
<dbReference type="Pfam" id="PF14543">
    <property type="entry name" value="TAXi_N"/>
    <property type="match status" value="1"/>
</dbReference>
<evidence type="ECO:0000313" key="5">
    <source>
        <dbReference type="Proteomes" id="UP000323000"/>
    </source>
</evidence>
<protein>
    <recommendedName>
        <fullName evidence="3">Peptidase A1 domain-containing protein</fullName>
    </recommendedName>
</protein>
<dbReference type="Gene3D" id="2.40.70.10">
    <property type="entry name" value="Acid Proteases"/>
    <property type="match status" value="2"/>
</dbReference>
<dbReference type="Pfam" id="PF07059">
    <property type="entry name" value="EDR2_C"/>
    <property type="match status" value="1"/>
</dbReference>
<proteinExistence type="inferred from homology"/>
<dbReference type="AlphaFoldDB" id="A0A5C7HYZ5"/>
<sequence>MHRTSTADPAADDKCSSNAATIDWISESINGGSLLQVDLHTGTNGWASPPGDLFSLRSKNYLTKKQKSPAGDYLLQPIGMDWLRSSTKLDNVLSRPDNRVSHALRKAQSQGRSLKSFVFAVNLQVPGKDHHSAVFYFATEDPITSGSLLYRFINGDDAFRNQRFKIVNRIVKGPWIVKKAVGNYSACILGKALTCNYHRGHNYLEIDVDIASSKIASAVLHLALGYVTSVTIDMGFLVEGQAEDELPERLIGAVRVCQMEMSSAFVVDAAAARGLCLAKIMNDYICIHEFSLCTEMGHVLLSFLQIVYGRFTYMADSLRFSASFGYLLCFCILFFSFNSYKSRVHGARELANHHHVVNKNKPASSTGLHDQSRVRSLSSTSTSSELPLQERSGNFVVKVGFGTPKLDLTLMFDTGSYMTWIKCLPCDNCYDQEQEESIFDPSKSSTFSNDPPCKNSQPCPPYSITYNDNSSSNGNYAQDTLTLSSTTVFPDFVFGCGRKNSANFGKVAGVLGFEPGDTSIMSQTVDSFGQEFCYCLPPQETSTGYLRFGQLAYETCQSSEISIPIIKDSNWPAKYLVRLVGITIGEKRLEMSANSVSGSLPSTILDTGTIISRLPEQVYAGLRSAFQESMSQYPLANQSSDPMDTCYDLSRSKDDINKIVPSMKLHFDGSQDLNLDPSAVVWKDNDSRKVCLAFAGNGNSNDLTIIGNHQQRNLKISYSLLGFELGSAKVGFSTGGCGN</sequence>
<evidence type="ECO:0000259" key="3">
    <source>
        <dbReference type="PROSITE" id="PS51767"/>
    </source>
</evidence>
<dbReference type="Proteomes" id="UP000323000">
    <property type="component" value="Chromosome 5"/>
</dbReference>
<dbReference type="OrthoDB" id="9970435at2759"/>
<feature type="compositionally biased region" description="Low complexity" evidence="2">
    <location>
        <begin position="374"/>
        <end position="384"/>
    </location>
</feature>
<dbReference type="Pfam" id="PF14541">
    <property type="entry name" value="TAXi_C"/>
    <property type="match status" value="1"/>
</dbReference>
<comment type="similarity">
    <text evidence="1">Belongs to the peptidase A1 family.</text>
</comment>
<dbReference type="InterPro" id="IPR009769">
    <property type="entry name" value="EDR2_C"/>
</dbReference>
<evidence type="ECO:0000313" key="4">
    <source>
        <dbReference type="EMBL" id="TXG62321.1"/>
    </source>
</evidence>
<dbReference type="InterPro" id="IPR045096">
    <property type="entry name" value="EDR2-like"/>
</dbReference>
<dbReference type="PANTHER" id="PTHR12136:SF91">
    <property type="entry name" value="PROTEIN ENHANCED DISEASE RESISTANCE 2-LIKE"/>
    <property type="match status" value="1"/>
</dbReference>
<evidence type="ECO:0000256" key="2">
    <source>
        <dbReference type="SAM" id="MobiDB-lite"/>
    </source>
</evidence>
<name>A0A5C7HYZ5_9ROSI</name>
<dbReference type="InterPro" id="IPR032799">
    <property type="entry name" value="TAXi_C"/>
</dbReference>